<gene>
    <name evidence="3" type="ORF">PoB_000400500</name>
</gene>
<dbReference type="PANTHER" id="PTHR47055">
    <property type="entry name" value="DDE_TNP_1_7 DOMAIN-CONTAINING PROTEIN"/>
    <property type="match status" value="1"/>
</dbReference>
<evidence type="ECO:0000256" key="1">
    <source>
        <dbReference type="SAM" id="MobiDB-lite"/>
    </source>
</evidence>
<dbReference type="GO" id="GO:0043565">
    <property type="term" value="F:sequence-specific DNA binding"/>
    <property type="evidence" value="ECO:0007669"/>
    <property type="project" value="TreeGrafter"/>
</dbReference>
<accession>A0AAV3Y4A3</accession>
<evidence type="ECO:0000259" key="2">
    <source>
        <dbReference type="Pfam" id="PF13843"/>
    </source>
</evidence>
<comment type="caution">
    <text evidence="3">The sequence shown here is derived from an EMBL/GenBank/DDBJ whole genome shotgun (WGS) entry which is preliminary data.</text>
</comment>
<keyword evidence="4" id="KW-1185">Reference proteome</keyword>
<name>A0AAV3Y4A3_9GAST</name>
<dbReference type="EMBL" id="BLXT01000480">
    <property type="protein sequence ID" value="GFN77499.1"/>
    <property type="molecule type" value="Genomic_DNA"/>
</dbReference>
<feature type="compositionally biased region" description="Acidic residues" evidence="1">
    <location>
        <begin position="28"/>
        <end position="42"/>
    </location>
</feature>
<dbReference type="InterPro" id="IPR052638">
    <property type="entry name" value="PiggyBac_TE-derived"/>
</dbReference>
<dbReference type="Pfam" id="PF13843">
    <property type="entry name" value="DDE_Tnp_1_7"/>
    <property type="match status" value="1"/>
</dbReference>
<dbReference type="AlphaFoldDB" id="A0AAV3Y4A3"/>
<dbReference type="PANTHER" id="PTHR47055:SF3">
    <property type="entry name" value="PHORBOL-ESTER_DAG-TYPE DOMAIN-CONTAINING PROTEIN"/>
    <property type="match status" value="1"/>
</dbReference>
<feature type="region of interest" description="Disordered" evidence="1">
    <location>
        <begin position="28"/>
        <end position="49"/>
    </location>
</feature>
<feature type="compositionally biased region" description="Basic and acidic residues" evidence="1">
    <location>
        <begin position="105"/>
        <end position="115"/>
    </location>
</feature>
<reference evidence="3 4" key="1">
    <citation type="journal article" date="2021" name="Elife">
        <title>Chloroplast acquisition without the gene transfer in kleptoplastic sea slugs, Plakobranchus ocellatus.</title>
        <authorList>
            <person name="Maeda T."/>
            <person name="Takahashi S."/>
            <person name="Yoshida T."/>
            <person name="Shimamura S."/>
            <person name="Takaki Y."/>
            <person name="Nagai Y."/>
            <person name="Toyoda A."/>
            <person name="Suzuki Y."/>
            <person name="Arimoto A."/>
            <person name="Ishii H."/>
            <person name="Satoh N."/>
            <person name="Nishiyama T."/>
            <person name="Hasebe M."/>
            <person name="Maruyama T."/>
            <person name="Minagawa J."/>
            <person name="Obokata J."/>
            <person name="Shigenobu S."/>
        </authorList>
    </citation>
    <scope>NUCLEOTIDE SEQUENCE [LARGE SCALE GENOMIC DNA]</scope>
</reference>
<feature type="region of interest" description="Disordered" evidence="1">
    <location>
        <begin position="61"/>
        <end position="115"/>
    </location>
</feature>
<dbReference type="Proteomes" id="UP000735302">
    <property type="component" value="Unassembled WGS sequence"/>
</dbReference>
<organism evidence="3 4">
    <name type="scientific">Plakobranchus ocellatus</name>
    <dbReference type="NCBI Taxonomy" id="259542"/>
    <lineage>
        <taxon>Eukaryota</taxon>
        <taxon>Metazoa</taxon>
        <taxon>Spiralia</taxon>
        <taxon>Lophotrochozoa</taxon>
        <taxon>Mollusca</taxon>
        <taxon>Gastropoda</taxon>
        <taxon>Heterobranchia</taxon>
        <taxon>Euthyneura</taxon>
        <taxon>Panpulmonata</taxon>
        <taxon>Sacoglossa</taxon>
        <taxon>Placobranchoidea</taxon>
        <taxon>Plakobranchidae</taxon>
        <taxon>Plakobranchus</taxon>
    </lineage>
</organism>
<evidence type="ECO:0000313" key="3">
    <source>
        <dbReference type="EMBL" id="GFN77499.1"/>
    </source>
</evidence>
<feature type="domain" description="PiggyBac transposable element-derived protein" evidence="2">
    <location>
        <begin position="139"/>
        <end position="196"/>
    </location>
</feature>
<sequence length="205" mass="23236">MTVNETLDMINDCESEYEAFNIFIEPPDVDEDTDCDSGDEDGAGASLNNLSRRHLRAQCNITVRSPGGRQHLDSRSASDDDTSSSSDADNSEHKHSAAKRRKKIQQKDSKMGKWEKSDLKVDSETNFDTSCWIEERDLTPLKIFELFFDKDLLEYVRDMTNLCAQQKEVENFQVSVAEIKTVIGIIFVSGYNSLPRKKNVLGKSR</sequence>
<evidence type="ECO:0000313" key="4">
    <source>
        <dbReference type="Proteomes" id="UP000735302"/>
    </source>
</evidence>
<protein>
    <submittedName>
        <fullName evidence="3">PiggyBac transposable element-derived protein 2</fullName>
    </submittedName>
</protein>
<proteinExistence type="predicted"/>
<dbReference type="InterPro" id="IPR029526">
    <property type="entry name" value="PGBD"/>
</dbReference>